<evidence type="ECO:0000313" key="1">
    <source>
        <dbReference type="EMBL" id="RMX64324.1"/>
    </source>
</evidence>
<gene>
    <name evidence="1" type="ORF">DD238_005557</name>
</gene>
<protein>
    <submittedName>
        <fullName evidence="1">Uncharacterized protein</fullName>
    </submittedName>
</protein>
<keyword evidence="2" id="KW-1185">Reference proteome</keyword>
<name>A0A3M6VC02_9STRA</name>
<organism evidence="1 2">
    <name type="scientific">Peronospora effusa</name>
    <dbReference type="NCBI Taxonomy" id="542832"/>
    <lineage>
        <taxon>Eukaryota</taxon>
        <taxon>Sar</taxon>
        <taxon>Stramenopiles</taxon>
        <taxon>Oomycota</taxon>
        <taxon>Peronosporomycetes</taxon>
        <taxon>Peronosporales</taxon>
        <taxon>Peronosporaceae</taxon>
        <taxon>Peronospora</taxon>
    </lineage>
</organism>
<proteinExistence type="predicted"/>
<dbReference type="Proteomes" id="UP000282087">
    <property type="component" value="Unassembled WGS sequence"/>
</dbReference>
<comment type="caution">
    <text evidence="1">The sequence shown here is derived from an EMBL/GenBank/DDBJ whole genome shotgun (WGS) entry which is preliminary data.</text>
</comment>
<reference evidence="1 2" key="1">
    <citation type="submission" date="2018-06" db="EMBL/GenBank/DDBJ databases">
        <title>Comparative genomics of downy mildews reveals potential adaptations to biotrophy.</title>
        <authorList>
            <person name="Fletcher K."/>
            <person name="Klosterman S.J."/>
            <person name="Derevnina L."/>
            <person name="Martin F."/>
            <person name="Koike S."/>
            <person name="Reyes Chin-Wo S."/>
            <person name="Mou B."/>
            <person name="Michelmore R."/>
        </authorList>
    </citation>
    <scope>NUCLEOTIDE SEQUENCE [LARGE SCALE GENOMIC DNA]</scope>
    <source>
        <strain evidence="1 2">R14</strain>
    </source>
</reference>
<sequence>MGFLPVNALIYLGQDQAPAILVPAAADPLHTIEFPFPEETKLSSSTSLADNDYSLHAADANACSFWSNQSSGAYRPRNGVALIFSGVYPFHDLRYLTSEYAAIPVLGYRYLVVATRLGLLFIYFHVLYGPVQAEDW</sequence>
<dbReference type="AlphaFoldDB" id="A0A3M6VC02"/>
<accession>A0A3M6VC02</accession>
<dbReference type="EMBL" id="QLLG01000321">
    <property type="protein sequence ID" value="RMX64324.1"/>
    <property type="molecule type" value="Genomic_DNA"/>
</dbReference>
<evidence type="ECO:0000313" key="2">
    <source>
        <dbReference type="Proteomes" id="UP000282087"/>
    </source>
</evidence>